<accession>A0A6A5VN60</accession>
<evidence type="ECO:0000313" key="2">
    <source>
        <dbReference type="EMBL" id="KAF1978138.1"/>
    </source>
</evidence>
<dbReference type="Proteomes" id="UP000800036">
    <property type="component" value="Unassembled WGS sequence"/>
</dbReference>
<name>A0A6A5VN60_9PLEO</name>
<sequence>MAYNSHSGNDNGFSASNGAPTTADNQSVNESLSSASSFPHTPANTEASDDDADSVSTVRHTGQVKNTTATSNASFPGGTSSQANNTATAAGNDVANYGIASSAKSTSGRIKNTTTKAAENAVTLGAAMSSGNSDIGRIENTATDDMAYFVRSILPPIENNDTAAKAPRPSSAARNMANAPIPSVRSVPGGEIRNRHANSKTISSSSRLLRKYPTATASASATNVLSPVSHSAEYQRELPMQYNFPVRTPLAGKYVPPPPWYHKFGKWRWWGDNIKYWVTCQGCFEDQGCFAKDGCWDSCDWRCCLSCWCPWCKSPPFFSSFRFCLRPNRGGIRSGKTVPFKNVLILRVTSG</sequence>
<feature type="compositionally biased region" description="Low complexity" evidence="1">
    <location>
        <begin position="163"/>
        <end position="174"/>
    </location>
</feature>
<proteinExistence type="predicted"/>
<dbReference type="EMBL" id="ML976661">
    <property type="protein sequence ID" value="KAF1978138.1"/>
    <property type="molecule type" value="Genomic_DNA"/>
</dbReference>
<dbReference type="OrthoDB" id="10576088at2759"/>
<reference evidence="2" key="1">
    <citation type="journal article" date="2020" name="Stud. Mycol.">
        <title>101 Dothideomycetes genomes: a test case for predicting lifestyles and emergence of pathogens.</title>
        <authorList>
            <person name="Haridas S."/>
            <person name="Albert R."/>
            <person name="Binder M."/>
            <person name="Bloem J."/>
            <person name="Labutti K."/>
            <person name="Salamov A."/>
            <person name="Andreopoulos B."/>
            <person name="Baker S."/>
            <person name="Barry K."/>
            <person name="Bills G."/>
            <person name="Bluhm B."/>
            <person name="Cannon C."/>
            <person name="Castanera R."/>
            <person name="Culley D."/>
            <person name="Daum C."/>
            <person name="Ezra D."/>
            <person name="Gonzalez J."/>
            <person name="Henrissat B."/>
            <person name="Kuo A."/>
            <person name="Liang C."/>
            <person name="Lipzen A."/>
            <person name="Lutzoni F."/>
            <person name="Magnuson J."/>
            <person name="Mondo S."/>
            <person name="Nolan M."/>
            <person name="Ohm R."/>
            <person name="Pangilinan J."/>
            <person name="Park H.-J."/>
            <person name="Ramirez L."/>
            <person name="Alfaro M."/>
            <person name="Sun H."/>
            <person name="Tritt A."/>
            <person name="Yoshinaga Y."/>
            <person name="Zwiers L.-H."/>
            <person name="Turgeon B."/>
            <person name="Goodwin S."/>
            <person name="Spatafora J."/>
            <person name="Crous P."/>
            <person name="Grigoriev I."/>
        </authorList>
    </citation>
    <scope>NUCLEOTIDE SEQUENCE</scope>
    <source>
        <strain evidence="2">CBS 107.79</strain>
    </source>
</reference>
<protein>
    <submittedName>
        <fullName evidence="2">Uncharacterized protein</fullName>
    </submittedName>
</protein>
<organism evidence="2 3">
    <name type="scientific">Bimuria novae-zelandiae CBS 107.79</name>
    <dbReference type="NCBI Taxonomy" id="1447943"/>
    <lineage>
        <taxon>Eukaryota</taxon>
        <taxon>Fungi</taxon>
        <taxon>Dikarya</taxon>
        <taxon>Ascomycota</taxon>
        <taxon>Pezizomycotina</taxon>
        <taxon>Dothideomycetes</taxon>
        <taxon>Pleosporomycetidae</taxon>
        <taxon>Pleosporales</taxon>
        <taxon>Massarineae</taxon>
        <taxon>Didymosphaeriaceae</taxon>
        <taxon>Bimuria</taxon>
    </lineage>
</organism>
<dbReference type="AlphaFoldDB" id="A0A6A5VN60"/>
<evidence type="ECO:0000313" key="3">
    <source>
        <dbReference type="Proteomes" id="UP000800036"/>
    </source>
</evidence>
<evidence type="ECO:0000256" key="1">
    <source>
        <dbReference type="SAM" id="MobiDB-lite"/>
    </source>
</evidence>
<feature type="region of interest" description="Disordered" evidence="1">
    <location>
        <begin position="160"/>
        <end position="200"/>
    </location>
</feature>
<feature type="region of interest" description="Disordered" evidence="1">
    <location>
        <begin position="1"/>
        <end position="86"/>
    </location>
</feature>
<keyword evidence="3" id="KW-1185">Reference proteome</keyword>
<gene>
    <name evidence="2" type="ORF">BU23DRAFT_252315</name>
</gene>
<feature type="compositionally biased region" description="Polar residues" evidence="1">
    <location>
        <begin position="55"/>
        <end position="82"/>
    </location>
</feature>
<feature type="compositionally biased region" description="Polar residues" evidence="1">
    <location>
        <begin position="1"/>
        <end position="46"/>
    </location>
</feature>